<proteinExistence type="predicted"/>
<accession>W1X779</accession>
<feature type="non-terminal residue" evidence="1">
    <location>
        <position position="1"/>
    </location>
</feature>
<comment type="caution">
    <text evidence="1">The sequence shown here is derived from an EMBL/GenBank/DDBJ whole genome shotgun (WGS) entry which is preliminary data.</text>
</comment>
<organism evidence="1">
    <name type="scientific">human gut metagenome</name>
    <dbReference type="NCBI Taxonomy" id="408170"/>
    <lineage>
        <taxon>unclassified sequences</taxon>
        <taxon>metagenomes</taxon>
        <taxon>organismal metagenomes</taxon>
    </lineage>
</organism>
<protein>
    <submittedName>
        <fullName evidence="1">Uncharacterized protein</fullName>
    </submittedName>
</protein>
<name>W1X779_9ZZZZ</name>
<dbReference type="EMBL" id="AZMM01017470">
    <property type="protein sequence ID" value="ETJ26237.1"/>
    <property type="molecule type" value="Genomic_DNA"/>
</dbReference>
<evidence type="ECO:0000313" key="1">
    <source>
        <dbReference type="EMBL" id="ETJ26237.1"/>
    </source>
</evidence>
<gene>
    <name evidence="1" type="ORF">Q604_UNBC17470G0001</name>
</gene>
<sequence>PQVKDDMKQYIIELGKKLDKKEN</sequence>
<dbReference type="AlphaFoldDB" id="W1X779"/>
<reference evidence="1" key="1">
    <citation type="submission" date="2013-12" db="EMBL/GenBank/DDBJ databases">
        <title>A Varibaculum cambriense genome reconstructed from a premature infant gut community with otherwise low bacterial novelty that shifts toward anaerobic metabolism during the third week of life.</title>
        <authorList>
            <person name="Brown C.T."/>
            <person name="Sharon I."/>
            <person name="Thomas B.C."/>
            <person name="Castelle C.J."/>
            <person name="Morowitz M.J."/>
            <person name="Banfield J.F."/>
        </authorList>
    </citation>
    <scope>NUCLEOTIDE SEQUENCE</scope>
</reference>